<keyword evidence="2" id="KW-0812">Transmembrane</keyword>
<keyword evidence="2" id="KW-0472">Membrane</keyword>
<dbReference type="Pfam" id="PF16118">
    <property type="entry name" value="DUF4834"/>
    <property type="match status" value="1"/>
</dbReference>
<dbReference type="EMBL" id="SLXM01000002">
    <property type="protein sequence ID" value="TCP27000.1"/>
    <property type="molecule type" value="Genomic_DNA"/>
</dbReference>
<evidence type="ECO:0000313" key="4">
    <source>
        <dbReference type="Proteomes" id="UP000294564"/>
    </source>
</evidence>
<protein>
    <submittedName>
        <fullName evidence="3">Uncharacterized protein DUF4834</fullName>
    </submittedName>
</protein>
<name>A0A4R2NXV9_9FLAO</name>
<keyword evidence="2" id="KW-1133">Transmembrane helix</keyword>
<accession>A0A4R2NXV9</accession>
<evidence type="ECO:0000256" key="1">
    <source>
        <dbReference type="SAM" id="MobiDB-lite"/>
    </source>
</evidence>
<evidence type="ECO:0000256" key="2">
    <source>
        <dbReference type="SAM" id="Phobius"/>
    </source>
</evidence>
<proteinExistence type="predicted"/>
<gene>
    <name evidence="3" type="ORF">EV195_102342</name>
</gene>
<organism evidence="3 4">
    <name type="scientific">Tenacibaculum skagerrakense</name>
    <dbReference type="NCBI Taxonomy" id="186571"/>
    <lineage>
        <taxon>Bacteria</taxon>
        <taxon>Pseudomonadati</taxon>
        <taxon>Bacteroidota</taxon>
        <taxon>Flavobacteriia</taxon>
        <taxon>Flavobacteriales</taxon>
        <taxon>Flavobacteriaceae</taxon>
        <taxon>Tenacibaculum</taxon>
    </lineage>
</organism>
<comment type="caution">
    <text evidence="3">The sequence shown here is derived from an EMBL/GenBank/DDBJ whole genome shotgun (WGS) entry which is preliminary data.</text>
</comment>
<feature type="compositionally biased region" description="Basic and acidic residues" evidence="1">
    <location>
        <begin position="68"/>
        <end position="83"/>
    </location>
</feature>
<dbReference type="AlphaFoldDB" id="A0A4R2NXV9"/>
<reference evidence="3 4" key="1">
    <citation type="submission" date="2019-03" db="EMBL/GenBank/DDBJ databases">
        <title>Genomic Encyclopedia of Type Strains, Phase IV (KMG-IV): sequencing the most valuable type-strain genomes for metagenomic binning, comparative biology and taxonomic classification.</title>
        <authorList>
            <person name="Goeker M."/>
        </authorList>
    </citation>
    <scope>NUCLEOTIDE SEQUENCE [LARGE SCALE GENOMIC DNA]</scope>
    <source>
        <strain evidence="3 4">DSM 14836</strain>
    </source>
</reference>
<evidence type="ECO:0000313" key="3">
    <source>
        <dbReference type="EMBL" id="TCP27000.1"/>
    </source>
</evidence>
<dbReference type="RefSeq" id="WP_243693074.1">
    <property type="nucleotide sequence ID" value="NZ_SLXM01000002.1"/>
</dbReference>
<dbReference type="InterPro" id="IPR032272">
    <property type="entry name" value="DUF4834"/>
</dbReference>
<dbReference type="Proteomes" id="UP000294564">
    <property type="component" value="Unassembled WGS sequence"/>
</dbReference>
<sequence>MIEIHQAGPMNFIRTLLIIALVYYTLKFLARLFAPYLMKKAVKKMQERAEKQYGTNKNNESVKVGETIIDKKPNQSKESDKSVGEYIDFEEID</sequence>
<feature type="transmembrane region" description="Helical" evidence="2">
    <location>
        <begin position="12"/>
        <end position="34"/>
    </location>
</feature>
<keyword evidence="4" id="KW-1185">Reference proteome</keyword>
<feature type="region of interest" description="Disordered" evidence="1">
    <location>
        <begin position="64"/>
        <end position="93"/>
    </location>
</feature>